<sequence length="183" mass="19735">MSYLPREERRRSIIDAAARVIASDGISAVNSRTVSGVLGGSPGQIHHHFASIDQLISEAWKRYAKNEVRDFRTHVARMDREDALREFFADVLDDPRGGTSLARWAEASTQARIRAGFAPAFIETLEILIEVLEGCLGHTSRDTAAGLLTMALGFAGLPPGAPEKLKFSGATVMSSAIADAISL</sequence>
<evidence type="ECO:0000256" key="1">
    <source>
        <dbReference type="ARBA" id="ARBA00023125"/>
    </source>
</evidence>
<evidence type="ECO:0000256" key="2">
    <source>
        <dbReference type="PROSITE-ProRule" id="PRU00335"/>
    </source>
</evidence>
<keyword evidence="1 2" id="KW-0238">DNA-binding</keyword>
<evidence type="ECO:0000313" key="5">
    <source>
        <dbReference type="Proteomes" id="UP001259347"/>
    </source>
</evidence>
<feature type="DNA-binding region" description="H-T-H motif" evidence="2">
    <location>
        <begin position="30"/>
        <end position="49"/>
    </location>
</feature>
<proteinExistence type="predicted"/>
<reference evidence="4 5" key="1">
    <citation type="submission" date="2023-07" db="EMBL/GenBank/DDBJ databases">
        <title>Sorghum-associated microbial communities from plants grown in Nebraska, USA.</title>
        <authorList>
            <person name="Schachtman D."/>
        </authorList>
    </citation>
    <scope>NUCLEOTIDE SEQUENCE [LARGE SCALE GENOMIC DNA]</scope>
    <source>
        <strain evidence="4 5">2980</strain>
    </source>
</reference>
<dbReference type="Pfam" id="PF00440">
    <property type="entry name" value="TetR_N"/>
    <property type="match status" value="1"/>
</dbReference>
<dbReference type="SUPFAM" id="SSF46689">
    <property type="entry name" value="Homeodomain-like"/>
    <property type="match status" value="1"/>
</dbReference>
<dbReference type="RefSeq" id="WP_310020173.1">
    <property type="nucleotide sequence ID" value="NZ_JAVDUM010000008.1"/>
</dbReference>
<protein>
    <submittedName>
        <fullName evidence="4">AcrR family transcriptional regulator</fullName>
    </submittedName>
</protein>
<dbReference type="Gene3D" id="1.10.357.10">
    <property type="entry name" value="Tetracycline Repressor, domain 2"/>
    <property type="match status" value="1"/>
</dbReference>
<organism evidence="4 5">
    <name type="scientific">Microbacterium resistens</name>
    <dbReference type="NCBI Taxonomy" id="156977"/>
    <lineage>
        <taxon>Bacteria</taxon>
        <taxon>Bacillati</taxon>
        <taxon>Actinomycetota</taxon>
        <taxon>Actinomycetes</taxon>
        <taxon>Micrococcales</taxon>
        <taxon>Microbacteriaceae</taxon>
        <taxon>Microbacterium</taxon>
    </lineage>
</organism>
<feature type="domain" description="HTH tetR-type" evidence="3">
    <location>
        <begin position="7"/>
        <end position="67"/>
    </location>
</feature>
<keyword evidence="5" id="KW-1185">Reference proteome</keyword>
<dbReference type="PROSITE" id="PS50977">
    <property type="entry name" value="HTH_TETR_2"/>
    <property type="match status" value="1"/>
</dbReference>
<dbReference type="InterPro" id="IPR009057">
    <property type="entry name" value="Homeodomain-like_sf"/>
</dbReference>
<accession>A0ABU1SCS4</accession>
<dbReference type="InterPro" id="IPR001647">
    <property type="entry name" value="HTH_TetR"/>
</dbReference>
<dbReference type="EMBL" id="JAVDUM010000008">
    <property type="protein sequence ID" value="MDR6867404.1"/>
    <property type="molecule type" value="Genomic_DNA"/>
</dbReference>
<dbReference type="Proteomes" id="UP001259347">
    <property type="component" value="Unassembled WGS sequence"/>
</dbReference>
<comment type="caution">
    <text evidence="4">The sequence shown here is derived from an EMBL/GenBank/DDBJ whole genome shotgun (WGS) entry which is preliminary data.</text>
</comment>
<evidence type="ECO:0000313" key="4">
    <source>
        <dbReference type="EMBL" id="MDR6867404.1"/>
    </source>
</evidence>
<name>A0ABU1SCS4_9MICO</name>
<evidence type="ECO:0000259" key="3">
    <source>
        <dbReference type="PROSITE" id="PS50977"/>
    </source>
</evidence>
<gene>
    <name evidence="4" type="ORF">J2Y69_002007</name>
</gene>